<comment type="caution">
    <text evidence="12">The sequence shown here is derived from an EMBL/GenBank/DDBJ whole genome shotgun (WGS) entry which is preliminary data.</text>
</comment>
<evidence type="ECO:0000256" key="8">
    <source>
        <dbReference type="PIRSR" id="PIRSR602326-1"/>
    </source>
</evidence>
<evidence type="ECO:0000256" key="1">
    <source>
        <dbReference type="ARBA" id="ARBA00004370"/>
    </source>
</evidence>
<feature type="binding site" description="covalent" evidence="8">
    <location>
        <position position="52"/>
    </location>
    <ligand>
        <name>heme c</name>
        <dbReference type="ChEBI" id="CHEBI:61717"/>
    </ligand>
</feature>
<name>V5BYJ6_9GAMM</name>
<protein>
    <submittedName>
        <fullName evidence="12">Cytochrome c1</fullName>
    </submittedName>
</protein>
<feature type="transmembrane region" description="Helical" evidence="9">
    <location>
        <begin position="213"/>
        <end position="231"/>
    </location>
</feature>
<evidence type="ECO:0000256" key="4">
    <source>
        <dbReference type="ARBA" id="ARBA00022723"/>
    </source>
</evidence>
<feature type="domain" description="Cytochrome c" evidence="11">
    <location>
        <begin position="36"/>
        <end position="199"/>
    </location>
</feature>
<dbReference type="InterPro" id="IPR002326">
    <property type="entry name" value="Cyt_c1"/>
</dbReference>
<dbReference type="eggNOG" id="COG2857">
    <property type="taxonomic scope" value="Bacteria"/>
</dbReference>
<keyword evidence="2 8" id="KW-0349">Heme</keyword>
<keyword evidence="3 9" id="KW-0812">Transmembrane</keyword>
<feature type="binding site" description="covalent" evidence="8">
    <location>
        <position position="53"/>
    </location>
    <ligand>
        <name>heme c</name>
        <dbReference type="ChEBI" id="CHEBI:61717"/>
    </ligand>
</feature>
<proteinExistence type="predicted"/>
<dbReference type="InterPro" id="IPR009056">
    <property type="entry name" value="Cyt_c-like_dom"/>
</dbReference>
<evidence type="ECO:0000256" key="7">
    <source>
        <dbReference type="ARBA" id="ARBA00023136"/>
    </source>
</evidence>
<evidence type="ECO:0000256" key="6">
    <source>
        <dbReference type="ARBA" id="ARBA00023004"/>
    </source>
</evidence>
<evidence type="ECO:0000256" key="2">
    <source>
        <dbReference type="ARBA" id="ARBA00022617"/>
    </source>
</evidence>
<dbReference type="PROSITE" id="PS51007">
    <property type="entry name" value="CYTC"/>
    <property type="match status" value="1"/>
</dbReference>
<dbReference type="GO" id="GO:0016020">
    <property type="term" value="C:membrane"/>
    <property type="evidence" value="ECO:0007669"/>
    <property type="project" value="UniProtKB-SubCell"/>
</dbReference>
<dbReference type="InterPro" id="IPR036909">
    <property type="entry name" value="Cyt_c-like_dom_sf"/>
</dbReference>
<dbReference type="EMBL" id="AYLO01000042">
    <property type="protein sequence ID" value="ESS72914.1"/>
    <property type="molecule type" value="Genomic_DNA"/>
</dbReference>
<keyword evidence="13" id="KW-1185">Reference proteome</keyword>
<evidence type="ECO:0000256" key="9">
    <source>
        <dbReference type="SAM" id="Phobius"/>
    </source>
</evidence>
<dbReference type="OrthoDB" id="9798864at2"/>
<organism evidence="12 13">
    <name type="scientific">Methyloglobulus morosus KoM1</name>
    <dbReference type="NCBI Taxonomy" id="1116472"/>
    <lineage>
        <taxon>Bacteria</taxon>
        <taxon>Pseudomonadati</taxon>
        <taxon>Pseudomonadota</taxon>
        <taxon>Gammaproteobacteria</taxon>
        <taxon>Methylococcales</taxon>
        <taxon>Methylococcaceae</taxon>
        <taxon>Methyloglobulus</taxon>
    </lineage>
</organism>
<keyword evidence="10" id="KW-0732">Signal</keyword>
<dbReference type="GO" id="GO:0009055">
    <property type="term" value="F:electron transfer activity"/>
    <property type="evidence" value="ECO:0007669"/>
    <property type="project" value="InterPro"/>
</dbReference>
<sequence length="240" mass="27573">MKTLSLSILLLAFSLGVAAEENIELQQANFDPENRGSIVQGAKSFVKYCLGCHSIKHIRYQRIAQDFGIDEMKVLTEVAPQGATIYEQMHTAMNAHDSEKWFGIQPPDLSLVARSRSADWLYTYLKSFYTDRTKPLGTNNLLFKDVGMPNVFWQLQGEQKASYIEDDGQQVIEKLVVDVPGTLSEEQFDTLINDLVNFLVYVGEPVKMERERLGKYILFFLLMFLVIAYLLKKEYWKDVH</sequence>
<dbReference type="SUPFAM" id="SSF46626">
    <property type="entry name" value="Cytochrome c"/>
    <property type="match status" value="1"/>
</dbReference>
<comment type="subcellular location">
    <subcellularLocation>
        <location evidence="1">Membrane</location>
    </subcellularLocation>
</comment>
<keyword evidence="6 8" id="KW-0408">Iron</keyword>
<dbReference type="PANTHER" id="PTHR10266:SF3">
    <property type="entry name" value="CYTOCHROME C1, HEME PROTEIN, MITOCHONDRIAL"/>
    <property type="match status" value="1"/>
</dbReference>
<evidence type="ECO:0000313" key="13">
    <source>
        <dbReference type="Proteomes" id="UP000017842"/>
    </source>
</evidence>
<feature type="binding site" description="covalent" evidence="8">
    <location>
        <position position="49"/>
    </location>
    <ligand>
        <name>heme c</name>
        <dbReference type="ChEBI" id="CHEBI:61717"/>
    </ligand>
</feature>
<gene>
    <name evidence="12" type="primary">petC</name>
    <name evidence="12" type="ORF">MGMO_43c00230</name>
</gene>
<keyword evidence="4 8" id="KW-0479">Metal-binding</keyword>
<evidence type="ECO:0000313" key="12">
    <source>
        <dbReference type="EMBL" id="ESS72914.1"/>
    </source>
</evidence>
<keyword evidence="7 9" id="KW-0472">Membrane</keyword>
<evidence type="ECO:0000256" key="5">
    <source>
        <dbReference type="ARBA" id="ARBA00022989"/>
    </source>
</evidence>
<reference evidence="12 13" key="1">
    <citation type="journal article" date="2013" name="Genome Announc.">
        <title>Draft Genome Sequence of the Methanotrophic Gammaproteobacterium Methyloglobulus morosus DSM 22980 Strain KoM1.</title>
        <authorList>
            <person name="Poehlein A."/>
            <person name="Deutzmann J.S."/>
            <person name="Daniel R."/>
            <person name="Simeonova D.D."/>
        </authorList>
    </citation>
    <scope>NUCLEOTIDE SEQUENCE [LARGE SCALE GENOMIC DNA]</scope>
    <source>
        <strain evidence="12 13">KoM1</strain>
    </source>
</reference>
<evidence type="ECO:0000259" key="11">
    <source>
        <dbReference type="PROSITE" id="PS51007"/>
    </source>
</evidence>
<dbReference type="STRING" id="1116472.MGMO_43c00230"/>
<dbReference type="Pfam" id="PF02167">
    <property type="entry name" value="Cytochrom_C1"/>
    <property type="match status" value="1"/>
</dbReference>
<dbReference type="PANTHER" id="PTHR10266">
    <property type="entry name" value="CYTOCHROME C1"/>
    <property type="match status" value="1"/>
</dbReference>
<dbReference type="GO" id="GO:0020037">
    <property type="term" value="F:heme binding"/>
    <property type="evidence" value="ECO:0007669"/>
    <property type="project" value="InterPro"/>
</dbReference>
<dbReference type="GO" id="GO:0046872">
    <property type="term" value="F:metal ion binding"/>
    <property type="evidence" value="ECO:0007669"/>
    <property type="project" value="UniProtKB-KW"/>
</dbReference>
<dbReference type="AlphaFoldDB" id="V5BYJ6"/>
<dbReference type="Proteomes" id="UP000017842">
    <property type="component" value="Unassembled WGS sequence"/>
</dbReference>
<accession>V5BYJ6</accession>
<comment type="cofactor">
    <cofactor evidence="8">
        <name>heme c</name>
        <dbReference type="ChEBI" id="CHEBI:61717"/>
    </cofactor>
    <text evidence="8">Binds 1 heme c group covalently per subunit.</text>
</comment>
<evidence type="ECO:0000256" key="3">
    <source>
        <dbReference type="ARBA" id="ARBA00022692"/>
    </source>
</evidence>
<keyword evidence="5 9" id="KW-1133">Transmembrane helix</keyword>
<feature type="chain" id="PRO_5004733531" evidence="10">
    <location>
        <begin position="20"/>
        <end position="240"/>
    </location>
</feature>
<dbReference type="RefSeq" id="WP_023494095.1">
    <property type="nucleotide sequence ID" value="NZ_AYLO01000042.1"/>
</dbReference>
<feature type="signal peptide" evidence="10">
    <location>
        <begin position="1"/>
        <end position="19"/>
    </location>
</feature>
<dbReference type="Gene3D" id="1.10.760.10">
    <property type="entry name" value="Cytochrome c-like domain"/>
    <property type="match status" value="1"/>
</dbReference>
<evidence type="ECO:0000256" key="10">
    <source>
        <dbReference type="SAM" id="SignalP"/>
    </source>
</evidence>
<dbReference type="PATRIC" id="fig|1116472.3.peg.1256"/>